<dbReference type="Pfam" id="PF01370">
    <property type="entry name" value="Epimerase"/>
    <property type="match status" value="1"/>
</dbReference>
<dbReference type="EMBL" id="CP098401">
    <property type="protein sequence ID" value="URW75596.1"/>
    <property type="molecule type" value="Genomic_DNA"/>
</dbReference>
<keyword evidence="4" id="KW-1185">Reference proteome</keyword>
<dbReference type="CDD" id="cd05271">
    <property type="entry name" value="NDUFA9_like_SDR_a"/>
    <property type="match status" value="1"/>
</dbReference>
<dbReference type="PANTHER" id="PTHR12126">
    <property type="entry name" value="NADH-UBIQUINONE OXIDOREDUCTASE 39 KDA SUBUNIT-RELATED"/>
    <property type="match status" value="1"/>
</dbReference>
<dbReference type="PANTHER" id="PTHR12126:SF11">
    <property type="entry name" value="NADH DEHYDROGENASE [UBIQUINONE] 1 ALPHA SUBCOMPLEX SUBUNIT 9, MITOCHONDRIAL"/>
    <property type="match status" value="1"/>
</dbReference>
<dbReference type="SUPFAM" id="SSF51735">
    <property type="entry name" value="NAD(P)-binding Rossmann-fold domains"/>
    <property type="match status" value="1"/>
</dbReference>
<keyword evidence="1" id="KW-0812">Transmembrane</keyword>
<gene>
    <name evidence="3" type="ORF">M9980_13905</name>
</gene>
<keyword evidence="1" id="KW-0472">Membrane</keyword>
<feature type="domain" description="NAD-dependent epimerase/dehydratase" evidence="2">
    <location>
        <begin position="24"/>
        <end position="227"/>
    </location>
</feature>
<evidence type="ECO:0000313" key="4">
    <source>
        <dbReference type="Proteomes" id="UP001055580"/>
    </source>
</evidence>
<name>A0ABY4TT71_9SPHN</name>
<dbReference type="InterPro" id="IPR001509">
    <property type="entry name" value="Epimerase_deHydtase"/>
</dbReference>
<dbReference type="InterPro" id="IPR051207">
    <property type="entry name" value="ComplexI_NDUFA9_subunit"/>
</dbReference>
<dbReference type="Gene3D" id="3.40.50.720">
    <property type="entry name" value="NAD(P)-binding Rossmann-like Domain"/>
    <property type="match status" value="1"/>
</dbReference>
<reference evidence="3" key="1">
    <citation type="submission" date="2022-05" db="EMBL/GenBank/DDBJ databases">
        <title>Sphingomonas sp. strain RMG20 Genome sequencing and assembly.</title>
        <authorList>
            <person name="Kim I."/>
        </authorList>
    </citation>
    <scope>NUCLEOTIDE SEQUENCE</scope>
    <source>
        <strain evidence="3">RMG20</strain>
    </source>
</reference>
<evidence type="ECO:0000259" key="2">
    <source>
        <dbReference type="Pfam" id="PF01370"/>
    </source>
</evidence>
<accession>A0ABY4TT71</accession>
<dbReference type="InterPro" id="IPR036291">
    <property type="entry name" value="NAD(P)-bd_dom_sf"/>
</dbReference>
<evidence type="ECO:0000256" key="1">
    <source>
        <dbReference type="SAM" id="Phobius"/>
    </source>
</evidence>
<protein>
    <submittedName>
        <fullName evidence="3">Complex I NDUFA9 subunit family protein</fullName>
    </submittedName>
</protein>
<dbReference type="Proteomes" id="UP001055580">
    <property type="component" value="Chromosome"/>
</dbReference>
<feature type="transmembrane region" description="Helical" evidence="1">
    <location>
        <begin position="293"/>
        <end position="313"/>
    </location>
</feature>
<proteinExistence type="predicted"/>
<organism evidence="3 4">
    <name type="scientific">Sphingomonas donggukensis</name>
    <dbReference type="NCBI Taxonomy" id="2949093"/>
    <lineage>
        <taxon>Bacteria</taxon>
        <taxon>Pseudomonadati</taxon>
        <taxon>Pseudomonadota</taxon>
        <taxon>Alphaproteobacteria</taxon>
        <taxon>Sphingomonadales</taxon>
        <taxon>Sphingomonadaceae</taxon>
        <taxon>Sphingomonas</taxon>
    </lineage>
</organism>
<keyword evidence="1" id="KW-1133">Transmembrane helix</keyword>
<evidence type="ECO:0000313" key="3">
    <source>
        <dbReference type="EMBL" id="URW75596.1"/>
    </source>
</evidence>
<dbReference type="RefSeq" id="WP_250751959.1">
    <property type="nucleotide sequence ID" value="NZ_CP098401.1"/>
</dbReference>
<sequence>MGVGEGSIFFVGRCVRVVRNKLVVLFGGGGFVGRYVAQALLAAGARVRVAQRDPRAAVFLKPLGGLGQTQFVAVDVRKPETVARALAGADMAVNLVGAFANMDALHVDGARHIAEAARDSGVQALVHVSAIGADPESASAYGRTKGEGEAAVRAAFPDATILRPSLVFGREDAFTNRFASMIAKAPMVPVLRAGTRFQPVYVKDVADAVVRALEAPAVAAGRVLELGGPDVLTMRAIQDYLAHEVGRSPAMLELPDGVGAMIASMGFLPGAPITSDQWTMLQRDNVVASAEDGFAALGIVPTAMASVAGAWLVRYRRHGRFAKRATA</sequence>